<protein>
    <recommendedName>
        <fullName evidence="3">Immunity protein 7</fullName>
    </recommendedName>
</protein>
<dbReference type="Pfam" id="PF15585">
    <property type="entry name" value="Imm7"/>
    <property type="match status" value="1"/>
</dbReference>
<dbReference type="Proteomes" id="UP001500367">
    <property type="component" value="Unassembled WGS sequence"/>
</dbReference>
<sequence length="145" mass="17339">MYNCQGWIVLRISPNSIKDIEICSQEYDDLEDEFIRKFIEKVLKELKRISSENHFIKYELISFNNMSDFLTIQYSRNHRSDVLIKFFEFVANLGNGSHGLLYETNDEDIDFQNEKPYKLYRLLGNKFEEIEEKIFNGNLNGLEYL</sequence>
<keyword evidence="2" id="KW-1185">Reference proteome</keyword>
<reference evidence="2" key="1">
    <citation type="journal article" date="2019" name="Int. J. Syst. Evol. Microbiol.">
        <title>The Global Catalogue of Microorganisms (GCM) 10K type strain sequencing project: providing services to taxonomists for standard genome sequencing and annotation.</title>
        <authorList>
            <consortium name="The Broad Institute Genomics Platform"/>
            <consortium name="The Broad Institute Genome Sequencing Center for Infectious Disease"/>
            <person name="Wu L."/>
            <person name="Ma J."/>
        </authorList>
    </citation>
    <scope>NUCLEOTIDE SEQUENCE [LARGE SCALE GENOMIC DNA]</scope>
    <source>
        <strain evidence="2">JCM 17069</strain>
    </source>
</reference>
<dbReference type="EMBL" id="BAABCT010000009">
    <property type="protein sequence ID" value="GAA4079318.1"/>
    <property type="molecule type" value="Genomic_DNA"/>
</dbReference>
<dbReference type="InterPro" id="IPR028965">
    <property type="entry name" value="Imm7"/>
</dbReference>
<evidence type="ECO:0000313" key="2">
    <source>
        <dbReference type="Proteomes" id="UP001500367"/>
    </source>
</evidence>
<dbReference type="RefSeq" id="WP_344817171.1">
    <property type="nucleotide sequence ID" value="NZ_BAABCT010000009.1"/>
</dbReference>
<evidence type="ECO:0000313" key="1">
    <source>
        <dbReference type="EMBL" id="GAA4079318.1"/>
    </source>
</evidence>
<accession>A0ABP7W2K3</accession>
<proteinExistence type="predicted"/>
<comment type="caution">
    <text evidence="1">The sequence shown here is derived from an EMBL/GenBank/DDBJ whole genome shotgun (WGS) entry which is preliminary data.</text>
</comment>
<gene>
    <name evidence="1" type="ORF">GCM10022389_26690</name>
</gene>
<name>A0ABP7W2K3_9FLAO</name>
<organism evidence="1 2">
    <name type="scientific">Flavobacterium cheonanense</name>
    <dbReference type="NCBI Taxonomy" id="706183"/>
    <lineage>
        <taxon>Bacteria</taxon>
        <taxon>Pseudomonadati</taxon>
        <taxon>Bacteroidota</taxon>
        <taxon>Flavobacteriia</taxon>
        <taxon>Flavobacteriales</taxon>
        <taxon>Flavobacteriaceae</taxon>
        <taxon>Flavobacterium</taxon>
    </lineage>
</organism>
<evidence type="ECO:0008006" key="3">
    <source>
        <dbReference type="Google" id="ProtNLM"/>
    </source>
</evidence>